<dbReference type="Gene3D" id="2.60.120.620">
    <property type="entry name" value="q2cbj1_9rhob like domain"/>
    <property type="match status" value="1"/>
</dbReference>
<protein>
    <recommendedName>
        <fullName evidence="3">Phytanoyl-CoA dioxygenase</fullName>
    </recommendedName>
</protein>
<evidence type="ECO:0008006" key="3">
    <source>
        <dbReference type="Google" id="ProtNLM"/>
    </source>
</evidence>
<sequence length="262" mass="29321">MQLSEQQIQQYDEDGFVLLGQVFSETEMKAMAGAFLDDQEVPGPHRVMEDDGVKVRAVYASHLRHPVFRHVVRDSRLLDPAKQILDSDVYVYQFKINTKRPFGGESWSWHQDYIVWREVDDLPSPAALNVGIFLDEVTEFNGPLIFLPGSQKLGTIEKPKARDEKSDVHVDPEDYSLKSSDLAELSQARHMTSPKGTAGSVVLFHPEIVHGSATNISPFSRNLLIITYNSVGNLPRHRGEPRAEYLVGRDTTPLLAVEGAVA</sequence>
<evidence type="ECO:0000313" key="2">
    <source>
        <dbReference type="Proteomes" id="UP000053244"/>
    </source>
</evidence>
<dbReference type="EMBL" id="LLZH01000049">
    <property type="protein sequence ID" value="KUL39424.1"/>
    <property type="molecule type" value="Genomic_DNA"/>
</dbReference>
<dbReference type="AlphaFoldDB" id="A0A0X3V421"/>
<dbReference type="Proteomes" id="UP000053244">
    <property type="component" value="Unassembled WGS sequence"/>
</dbReference>
<dbReference type="OrthoDB" id="9791262at2"/>
<dbReference type="InterPro" id="IPR008775">
    <property type="entry name" value="Phytyl_CoA_dOase-like"/>
</dbReference>
<dbReference type="GO" id="GO:0016706">
    <property type="term" value="F:2-oxoglutarate-dependent dioxygenase activity"/>
    <property type="evidence" value="ECO:0007669"/>
    <property type="project" value="UniProtKB-ARBA"/>
</dbReference>
<dbReference type="PANTHER" id="PTHR20883:SF51">
    <property type="entry name" value="PHYTANOYL-COA HYDROXYLASE"/>
    <property type="match status" value="1"/>
</dbReference>
<organism evidence="1 2">
    <name type="scientific">Actinoplanes awajinensis subsp. mycoplanecinus</name>
    <dbReference type="NCBI Taxonomy" id="135947"/>
    <lineage>
        <taxon>Bacteria</taxon>
        <taxon>Bacillati</taxon>
        <taxon>Actinomycetota</taxon>
        <taxon>Actinomycetes</taxon>
        <taxon>Micromonosporales</taxon>
        <taxon>Micromonosporaceae</taxon>
        <taxon>Actinoplanes</taxon>
    </lineage>
</organism>
<accession>A0A0X3V421</accession>
<dbReference type="GO" id="GO:0005506">
    <property type="term" value="F:iron ion binding"/>
    <property type="evidence" value="ECO:0007669"/>
    <property type="project" value="UniProtKB-ARBA"/>
</dbReference>
<proteinExistence type="predicted"/>
<keyword evidence="2" id="KW-1185">Reference proteome</keyword>
<dbReference type="Pfam" id="PF05721">
    <property type="entry name" value="PhyH"/>
    <property type="match status" value="1"/>
</dbReference>
<dbReference type="PANTHER" id="PTHR20883">
    <property type="entry name" value="PHYTANOYL-COA DIOXYGENASE DOMAIN CONTAINING 1"/>
    <property type="match status" value="1"/>
</dbReference>
<reference evidence="1 2" key="1">
    <citation type="submission" date="2015-10" db="EMBL/GenBank/DDBJ databases">
        <authorList>
            <person name="Gilbert D.G."/>
        </authorList>
    </citation>
    <scope>NUCLEOTIDE SEQUENCE [LARGE SCALE GENOMIC DNA]</scope>
    <source>
        <strain evidence="1 2">NRRL B-16712</strain>
    </source>
</reference>
<gene>
    <name evidence="1" type="ORF">ADL15_09730</name>
</gene>
<evidence type="ECO:0000313" key="1">
    <source>
        <dbReference type="EMBL" id="KUL39424.1"/>
    </source>
</evidence>
<dbReference type="SMR" id="A0A0X3V421"/>
<dbReference type="SUPFAM" id="SSF51197">
    <property type="entry name" value="Clavaminate synthase-like"/>
    <property type="match status" value="1"/>
</dbReference>
<comment type="caution">
    <text evidence="1">The sequence shown here is derived from an EMBL/GenBank/DDBJ whole genome shotgun (WGS) entry which is preliminary data.</text>
</comment>
<dbReference type="RefSeq" id="WP_067687443.1">
    <property type="nucleotide sequence ID" value="NZ_LLZH01000049.1"/>
</dbReference>
<name>A0A0X3V421_9ACTN</name>